<organism evidence="2">
    <name type="scientific">Johanseniella sp. A1345</name>
    <dbReference type="NCBI Taxonomy" id="380087"/>
    <lineage>
        <taxon>Bacteria</taxon>
        <taxon>Bacillati</taxon>
        <taxon>Cyanobacteriota</taxon>
        <taxon>Cyanophyceae</taxon>
        <taxon>Nostocales</taxon>
        <taxon>Nostocaceae</taxon>
        <taxon>Johanseniella</taxon>
    </lineage>
</organism>
<keyword evidence="2" id="KW-0614">Plasmid</keyword>
<dbReference type="EMBL" id="EF452232">
    <property type="protein sequence ID" value="ABO47831.1"/>
    <property type="molecule type" value="Genomic_DNA"/>
</dbReference>
<keyword evidence="1" id="KW-1133">Transmembrane helix</keyword>
<reference evidence="2" key="1">
    <citation type="submission" date="2007-02" db="EMBL/GenBank/DDBJ databases">
        <title>Isolation, cloning, sequencing and sequence analysis of Cylindrospermum sp. A1345 plasmid pCYLM02.</title>
        <authorList>
            <person name="Ganesan V."/>
            <person name="Anand N."/>
        </authorList>
    </citation>
    <scope>NUCLEOTIDE SEQUENCE</scope>
    <source>
        <strain evidence="2">A1345</strain>
        <plasmid evidence="2">pCYLM02</plasmid>
    </source>
</reference>
<evidence type="ECO:0000256" key="1">
    <source>
        <dbReference type="SAM" id="Phobius"/>
    </source>
</evidence>
<feature type="transmembrane region" description="Helical" evidence="1">
    <location>
        <begin position="20"/>
        <end position="38"/>
    </location>
</feature>
<evidence type="ECO:0000313" key="2">
    <source>
        <dbReference type="EMBL" id="ABO47831.1"/>
    </source>
</evidence>
<keyword evidence="1" id="KW-0472">Membrane</keyword>
<name>A4L7C7_9NOST</name>
<proteinExistence type="predicted"/>
<protein>
    <submittedName>
        <fullName evidence="2">Uncharacterized protein</fullName>
    </submittedName>
</protein>
<sequence length="58" mass="6552">MTIFEITSIIPHISSLSVNLFCYSIVALIFGNLILAFADPSYRPIFGEIMKLLVSRFK</sequence>
<keyword evidence="1" id="KW-0812">Transmembrane</keyword>
<dbReference type="AlphaFoldDB" id="A4L7C7"/>
<accession>A4L7C7</accession>
<geneLocation type="plasmid" evidence="2">
    <name>pCYLM02</name>
</geneLocation>